<accession>A0A365P272</accession>
<evidence type="ECO:0000256" key="7">
    <source>
        <dbReference type="ARBA" id="ARBA00023237"/>
    </source>
</evidence>
<evidence type="ECO:0000256" key="2">
    <source>
        <dbReference type="ARBA" id="ARBA00007613"/>
    </source>
</evidence>
<evidence type="ECO:0000256" key="8">
    <source>
        <dbReference type="SAM" id="SignalP"/>
    </source>
</evidence>
<evidence type="ECO:0000256" key="4">
    <source>
        <dbReference type="ARBA" id="ARBA00022452"/>
    </source>
</evidence>
<evidence type="ECO:0000256" key="1">
    <source>
        <dbReference type="ARBA" id="ARBA00004442"/>
    </source>
</evidence>
<evidence type="ECO:0000256" key="6">
    <source>
        <dbReference type="ARBA" id="ARBA00023136"/>
    </source>
</evidence>
<dbReference type="Proteomes" id="UP000253319">
    <property type="component" value="Unassembled WGS sequence"/>
</dbReference>
<feature type="chain" id="PRO_5017057155" evidence="8">
    <location>
        <begin position="23"/>
        <end position="436"/>
    </location>
</feature>
<dbReference type="PANTHER" id="PTHR30026:SF20">
    <property type="entry name" value="OUTER MEMBRANE PROTEIN TOLC"/>
    <property type="match status" value="1"/>
</dbReference>
<dbReference type="GO" id="GO:1990281">
    <property type="term" value="C:efflux pump complex"/>
    <property type="evidence" value="ECO:0007669"/>
    <property type="project" value="TreeGrafter"/>
</dbReference>
<organism evidence="9 10">
    <name type="scientific">Flavobacterium tibetense</name>
    <dbReference type="NCBI Taxonomy" id="2233533"/>
    <lineage>
        <taxon>Bacteria</taxon>
        <taxon>Pseudomonadati</taxon>
        <taxon>Bacteroidota</taxon>
        <taxon>Flavobacteriia</taxon>
        <taxon>Flavobacteriales</taxon>
        <taxon>Flavobacteriaceae</taxon>
        <taxon>Flavobacterium</taxon>
    </lineage>
</organism>
<dbReference type="InterPro" id="IPR003423">
    <property type="entry name" value="OMP_efflux"/>
</dbReference>
<proteinExistence type="inferred from homology"/>
<keyword evidence="8" id="KW-0732">Signal</keyword>
<dbReference type="Gene3D" id="1.20.1600.10">
    <property type="entry name" value="Outer membrane efflux proteins (OEP)"/>
    <property type="match status" value="1"/>
</dbReference>
<keyword evidence="4" id="KW-1134">Transmembrane beta strand</keyword>
<evidence type="ECO:0000313" key="9">
    <source>
        <dbReference type="EMBL" id="RBA28639.1"/>
    </source>
</evidence>
<evidence type="ECO:0000256" key="3">
    <source>
        <dbReference type="ARBA" id="ARBA00022448"/>
    </source>
</evidence>
<protein>
    <submittedName>
        <fullName evidence="9">TolC family protein</fullName>
    </submittedName>
</protein>
<comment type="subcellular location">
    <subcellularLocation>
        <location evidence="1">Cell outer membrane</location>
    </subcellularLocation>
</comment>
<dbReference type="EMBL" id="QLST01000006">
    <property type="protein sequence ID" value="RBA28639.1"/>
    <property type="molecule type" value="Genomic_DNA"/>
</dbReference>
<keyword evidence="5" id="KW-0812">Transmembrane</keyword>
<dbReference type="GO" id="GO:0009279">
    <property type="term" value="C:cell outer membrane"/>
    <property type="evidence" value="ECO:0007669"/>
    <property type="project" value="UniProtKB-SubCell"/>
</dbReference>
<comment type="caution">
    <text evidence="9">The sequence shown here is derived from an EMBL/GenBank/DDBJ whole genome shotgun (WGS) entry which is preliminary data.</text>
</comment>
<keyword evidence="3" id="KW-0813">Transport</keyword>
<keyword evidence="7" id="KW-0998">Cell outer membrane</keyword>
<keyword evidence="6" id="KW-0472">Membrane</keyword>
<keyword evidence="10" id="KW-1185">Reference proteome</keyword>
<dbReference type="InterPro" id="IPR051906">
    <property type="entry name" value="TolC-like"/>
</dbReference>
<dbReference type="SUPFAM" id="SSF56954">
    <property type="entry name" value="Outer membrane efflux proteins (OEP)"/>
    <property type="match status" value="1"/>
</dbReference>
<evidence type="ECO:0000313" key="10">
    <source>
        <dbReference type="Proteomes" id="UP000253319"/>
    </source>
</evidence>
<dbReference type="PANTHER" id="PTHR30026">
    <property type="entry name" value="OUTER MEMBRANE PROTEIN TOLC"/>
    <property type="match status" value="1"/>
</dbReference>
<dbReference type="OrthoDB" id="9771205at2"/>
<comment type="similarity">
    <text evidence="2">Belongs to the outer membrane factor (OMF) (TC 1.B.17) family.</text>
</comment>
<dbReference type="GO" id="GO:0015288">
    <property type="term" value="F:porin activity"/>
    <property type="evidence" value="ECO:0007669"/>
    <property type="project" value="TreeGrafter"/>
</dbReference>
<reference evidence="9 10" key="1">
    <citation type="submission" date="2018-06" db="EMBL/GenBank/DDBJ databases">
        <title>Flavobacterium tibetense sp. nov., isolated from a wetland YonghuCo on Tibetan Plateau.</title>
        <authorList>
            <person name="Xing P."/>
            <person name="Phurbu D."/>
            <person name="Lu H."/>
        </authorList>
    </citation>
    <scope>NUCLEOTIDE SEQUENCE [LARGE SCALE GENOMIC DNA]</scope>
    <source>
        <strain evidence="9 10">YH5</strain>
    </source>
</reference>
<dbReference type="Pfam" id="PF02321">
    <property type="entry name" value="OEP"/>
    <property type="match status" value="2"/>
</dbReference>
<feature type="signal peptide" evidence="8">
    <location>
        <begin position="1"/>
        <end position="22"/>
    </location>
</feature>
<gene>
    <name evidence="9" type="ORF">DPN68_06395</name>
</gene>
<sequence length="436" mass="49604">MIMQRLFQYIILFFLVQWSANAQTLTLEQAIQLALENNYDIKIAKNNLKIDERNNTIGNSGMLPIVNANITNNNTINNINLTQANGDERELEGVRNFNLNYGVGLDWTIFDGFRMFARKEQLKTLEEQGKAELKLAILTKVGDVYATYFDLVQQQLQIAALDTAIVVSKERLRTAENRYSIGKASKLEVLNAKVDLNTDISVQLKQQELLKQTKIRLNEILARDLAIEFQVTNAITIDEQLNFEELQTNIENQNPQLQAQVLAKRVAELQLKQTKANRYPNVQINTAYNFTRSESPFGFITQSYGRGFVYGFTASVPVFNGFNQNRNEKVAQLEVENAQFQLEQQKMNISAQLNSAYASFQTNLQLIKVEEANLEIARENLDITLAKFKIGTITTIEFRTAQQNYLDASVRYANAQYLAKLTEINLKELAGSLSLE</sequence>
<evidence type="ECO:0000256" key="5">
    <source>
        <dbReference type="ARBA" id="ARBA00022692"/>
    </source>
</evidence>
<dbReference type="GO" id="GO:0015562">
    <property type="term" value="F:efflux transmembrane transporter activity"/>
    <property type="evidence" value="ECO:0007669"/>
    <property type="project" value="InterPro"/>
</dbReference>
<dbReference type="AlphaFoldDB" id="A0A365P272"/>
<name>A0A365P272_9FLAO</name>